<organism evidence="1 2">
    <name type="scientific">Fasciola gigantica</name>
    <name type="common">Giant liver fluke</name>
    <dbReference type="NCBI Taxonomy" id="46835"/>
    <lineage>
        <taxon>Eukaryota</taxon>
        <taxon>Metazoa</taxon>
        <taxon>Spiralia</taxon>
        <taxon>Lophotrochozoa</taxon>
        <taxon>Platyhelminthes</taxon>
        <taxon>Trematoda</taxon>
        <taxon>Digenea</taxon>
        <taxon>Plagiorchiida</taxon>
        <taxon>Echinostomata</taxon>
        <taxon>Echinostomatoidea</taxon>
        <taxon>Fasciolidae</taxon>
        <taxon>Fasciola</taxon>
    </lineage>
</organism>
<reference evidence="1 2" key="1">
    <citation type="submission" date="2019-04" db="EMBL/GenBank/DDBJ databases">
        <title>Annotation for the trematode Fasciola gigantica.</title>
        <authorList>
            <person name="Choi Y.-J."/>
        </authorList>
    </citation>
    <scope>NUCLEOTIDE SEQUENCE [LARGE SCALE GENOMIC DNA]</scope>
    <source>
        <strain evidence="1">Uganda_cow_1</strain>
    </source>
</reference>
<gene>
    <name evidence="1" type="ORF">FGIG_12494</name>
</gene>
<dbReference type="SUPFAM" id="SSF47391">
    <property type="entry name" value="Dimerization-anchoring domain of cAMP-dependent PK regulatory subunit"/>
    <property type="match status" value="1"/>
</dbReference>
<sequence>MISVISEDRKPIRIPPEYVQYADKHSIFRLAQNLLKALIIDRPDDPLSYLIEYLEKNYCESSSLFILGPAYSGKRTLAELLAFKLKRVVLTADEIFKLVPEAQVSGKIVYSIEICLGTHIFVWEYSHKCLARSPRSKIGSKPLRNRSVFGRFFAGFWSAFTTTPIGFWEVFDWFATDFLSGF</sequence>
<evidence type="ECO:0008006" key="3">
    <source>
        <dbReference type="Google" id="ProtNLM"/>
    </source>
</evidence>
<keyword evidence="2" id="KW-1185">Reference proteome</keyword>
<evidence type="ECO:0000313" key="1">
    <source>
        <dbReference type="EMBL" id="TPP62615.1"/>
    </source>
</evidence>
<dbReference type="EMBL" id="SUNJ01006630">
    <property type="protein sequence ID" value="TPP62615.1"/>
    <property type="molecule type" value="Genomic_DNA"/>
</dbReference>
<dbReference type="CDD" id="cd22979">
    <property type="entry name" value="DD_AK8"/>
    <property type="match status" value="1"/>
</dbReference>
<dbReference type="Proteomes" id="UP000316759">
    <property type="component" value="Unassembled WGS sequence"/>
</dbReference>
<dbReference type="STRING" id="46835.A0A504YPQ8"/>
<dbReference type="Gene3D" id="1.20.890.10">
    <property type="entry name" value="cAMP-dependent protein kinase regulatory subunit, dimerization-anchoring domain"/>
    <property type="match status" value="1"/>
</dbReference>
<comment type="caution">
    <text evidence="1">The sequence shown here is derived from an EMBL/GenBank/DDBJ whole genome shotgun (WGS) entry which is preliminary data.</text>
</comment>
<accession>A0A504YPQ8</accession>
<dbReference type="OrthoDB" id="522106at2759"/>
<dbReference type="AlphaFoldDB" id="A0A504YPQ8"/>
<protein>
    <recommendedName>
        <fullName evidence="3">Adenylate kinase 8</fullName>
    </recommendedName>
</protein>
<name>A0A504YPQ8_FASGI</name>
<evidence type="ECO:0000313" key="2">
    <source>
        <dbReference type="Proteomes" id="UP000316759"/>
    </source>
</evidence>
<proteinExistence type="predicted"/>